<dbReference type="EMBL" id="BQNB010009208">
    <property type="protein sequence ID" value="GJS60251.1"/>
    <property type="molecule type" value="Genomic_DNA"/>
</dbReference>
<name>A0ABQ4X4W9_9ASTR</name>
<keyword evidence="2" id="KW-1185">Reference proteome</keyword>
<evidence type="ECO:0000313" key="1">
    <source>
        <dbReference type="EMBL" id="GJS60251.1"/>
    </source>
</evidence>
<reference evidence="1" key="1">
    <citation type="journal article" date="2022" name="Int. J. Mol. Sci.">
        <title>Draft Genome of Tanacetum Coccineum: Genomic Comparison of Closely Related Tanacetum-Family Plants.</title>
        <authorList>
            <person name="Yamashiro T."/>
            <person name="Shiraishi A."/>
            <person name="Nakayama K."/>
            <person name="Satake H."/>
        </authorList>
    </citation>
    <scope>NUCLEOTIDE SEQUENCE</scope>
</reference>
<comment type="caution">
    <text evidence="1">The sequence shown here is derived from an EMBL/GenBank/DDBJ whole genome shotgun (WGS) entry which is preliminary data.</text>
</comment>
<organism evidence="1 2">
    <name type="scientific">Tanacetum coccineum</name>
    <dbReference type="NCBI Taxonomy" id="301880"/>
    <lineage>
        <taxon>Eukaryota</taxon>
        <taxon>Viridiplantae</taxon>
        <taxon>Streptophyta</taxon>
        <taxon>Embryophyta</taxon>
        <taxon>Tracheophyta</taxon>
        <taxon>Spermatophyta</taxon>
        <taxon>Magnoliopsida</taxon>
        <taxon>eudicotyledons</taxon>
        <taxon>Gunneridae</taxon>
        <taxon>Pentapetalae</taxon>
        <taxon>asterids</taxon>
        <taxon>campanulids</taxon>
        <taxon>Asterales</taxon>
        <taxon>Asteraceae</taxon>
        <taxon>Asteroideae</taxon>
        <taxon>Anthemideae</taxon>
        <taxon>Anthemidinae</taxon>
        <taxon>Tanacetum</taxon>
    </lineage>
</organism>
<proteinExistence type="predicted"/>
<reference evidence="1" key="2">
    <citation type="submission" date="2022-01" db="EMBL/GenBank/DDBJ databases">
        <authorList>
            <person name="Yamashiro T."/>
            <person name="Shiraishi A."/>
            <person name="Satake H."/>
            <person name="Nakayama K."/>
        </authorList>
    </citation>
    <scope>NUCLEOTIDE SEQUENCE</scope>
</reference>
<dbReference type="Proteomes" id="UP001151760">
    <property type="component" value="Unassembled WGS sequence"/>
</dbReference>
<sequence length="331" mass="36409">MKMMDESKHNYEEYIKRQAEKSSKAGTDVQLETATYGKIYCDDLDFFIDFKEDFPAIVYNDALTSIENVSPEPTINMTPLPPKAQRQVNRVHVLDFAGLTEEIGETLTDRIRMVYTGEEGQIGFEANWSGAWRERSLIRGILGNIDFRFHLIGTFWASSSYNIIRDPIGGVTTVDILTSISVRSGTLEGRLAEHVCLVSDDGIMGLSMIAHVLPVIDLDELVKLNICVRLGDTWAWVAPGPEMQPITAAGALEVTEGALDVDEGAQAVPGLVQAPQPPPTVNRSMTQWLSRLEEEVHSLRADIGAGLELGLTVSPYGDLAGKKSKTLAKYP</sequence>
<gene>
    <name evidence="1" type="ORF">Tco_0655035</name>
</gene>
<evidence type="ECO:0000313" key="2">
    <source>
        <dbReference type="Proteomes" id="UP001151760"/>
    </source>
</evidence>
<protein>
    <submittedName>
        <fullName evidence="1">Uncharacterized protein</fullName>
    </submittedName>
</protein>
<accession>A0ABQ4X4W9</accession>